<gene>
    <name evidence="2" type="ORF">CCMP2556_LOCUS27420</name>
</gene>
<protein>
    <submittedName>
        <fullName evidence="2">Uncharacterized protein</fullName>
    </submittedName>
</protein>
<evidence type="ECO:0000313" key="2">
    <source>
        <dbReference type="EMBL" id="CAK9054989.1"/>
    </source>
</evidence>
<proteinExistence type="predicted"/>
<dbReference type="EMBL" id="CAXAMN010019780">
    <property type="protein sequence ID" value="CAK9054989.1"/>
    <property type="molecule type" value="Genomic_DNA"/>
</dbReference>
<feature type="compositionally biased region" description="Basic and acidic residues" evidence="1">
    <location>
        <begin position="55"/>
        <end position="69"/>
    </location>
</feature>
<feature type="region of interest" description="Disordered" evidence="1">
    <location>
        <begin position="55"/>
        <end position="74"/>
    </location>
</feature>
<dbReference type="Proteomes" id="UP001642484">
    <property type="component" value="Unassembled WGS sequence"/>
</dbReference>
<comment type="caution">
    <text evidence="2">The sequence shown here is derived from an EMBL/GenBank/DDBJ whole genome shotgun (WGS) entry which is preliminary data.</text>
</comment>
<feature type="non-terminal residue" evidence="2">
    <location>
        <position position="101"/>
    </location>
</feature>
<name>A0ABP0MUE0_9DINO</name>
<reference evidence="2 3" key="1">
    <citation type="submission" date="2024-02" db="EMBL/GenBank/DDBJ databases">
        <authorList>
            <person name="Chen Y."/>
            <person name="Shah S."/>
            <person name="Dougan E. K."/>
            <person name="Thang M."/>
            <person name="Chan C."/>
        </authorList>
    </citation>
    <scope>NUCLEOTIDE SEQUENCE [LARGE SCALE GENOMIC DNA]</scope>
</reference>
<organism evidence="2 3">
    <name type="scientific">Durusdinium trenchii</name>
    <dbReference type="NCBI Taxonomy" id="1381693"/>
    <lineage>
        <taxon>Eukaryota</taxon>
        <taxon>Sar</taxon>
        <taxon>Alveolata</taxon>
        <taxon>Dinophyceae</taxon>
        <taxon>Suessiales</taxon>
        <taxon>Symbiodiniaceae</taxon>
        <taxon>Durusdinium</taxon>
    </lineage>
</organism>
<sequence>MIDPIDPILRRIGSACRLTCTCSVENWCSAPPGVKSKNRSPSIDESSPAEVWNVKEEKEAVEAPEESRPRSLATRMSTFNFSIIRATKTTRSKPSENKKKP</sequence>
<evidence type="ECO:0000256" key="1">
    <source>
        <dbReference type="SAM" id="MobiDB-lite"/>
    </source>
</evidence>
<keyword evidence="3" id="KW-1185">Reference proteome</keyword>
<evidence type="ECO:0000313" key="3">
    <source>
        <dbReference type="Proteomes" id="UP001642484"/>
    </source>
</evidence>
<accession>A0ABP0MUE0</accession>
<feature type="region of interest" description="Disordered" evidence="1">
    <location>
        <begin position="31"/>
        <end position="50"/>
    </location>
</feature>